<keyword evidence="3" id="KW-1185">Reference proteome</keyword>
<reference evidence="2 3" key="1">
    <citation type="submission" date="2022-05" db="EMBL/GenBank/DDBJ databases">
        <authorList>
            <consortium name="Genoscope - CEA"/>
            <person name="William W."/>
        </authorList>
    </citation>
    <scope>NUCLEOTIDE SEQUENCE [LARGE SCALE GENOMIC DNA]</scope>
</reference>
<protein>
    <submittedName>
        <fullName evidence="2">Uncharacterized protein</fullName>
    </submittedName>
</protein>
<keyword evidence="1" id="KW-0732">Signal</keyword>
<sequence>MLARFKIVTIFLIVHLFNGISGQINVTLDVFSGRRNPQWLLLPSNAKFAQIKKLLVEARESNLTYSPNMKPARLGFKGFVVQELTQKEPELIIGKSTVPLQQQLFGTLPTGIAIKHIQQGVWTIEKEIYSGQILGTILPQKFTGRRKRYAYEITSYPWNDIPAAQLNNNCYNYANNKLTYTFAQPGRGSGAMCQYYFPDCIRNAAINDHLETLDLPPAAPLPPVPSGKKHLVALVINPVNCSPSSLGVDFHWYRLDQPGIWTHKPGNTPATYLDNANQLIKDPRNANRGGYNTFAGFMLSNRDEVTIA</sequence>
<accession>A0ABN8R0G6</accession>
<name>A0ABN8R0G6_9CNID</name>
<organism evidence="2 3">
    <name type="scientific">Porites lobata</name>
    <dbReference type="NCBI Taxonomy" id="104759"/>
    <lineage>
        <taxon>Eukaryota</taxon>
        <taxon>Metazoa</taxon>
        <taxon>Cnidaria</taxon>
        <taxon>Anthozoa</taxon>
        <taxon>Hexacorallia</taxon>
        <taxon>Scleractinia</taxon>
        <taxon>Fungiina</taxon>
        <taxon>Poritidae</taxon>
        <taxon>Porites</taxon>
    </lineage>
</organism>
<evidence type="ECO:0000256" key="1">
    <source>
        <dbReference type="SAM" id="SignalP"/>
    </source>
</evidence>
<feature type="chain" id="PRO_5047121010" evidence="1">
    <location>
        <begin position="23"/>
        <end position="308"/>
    </location>
</feature>
<evidence type="ECO:0000313" key="3">
    <source>
        <dbReference type="Proteomes" id="UP001159405"/>
    </source>
</evidence>
<proteinExistence type="predicted"/>
<evidence type="ECO:0000313" key="2">
    <source>
        <dbReference type="EMBL" id="CAH3171525.1"/>
    </source>
</evidence>
<comment type="caution">
    <text evidence="2">The sequence shown here is derived from an EMBL/GenBank/DDBJ whole genome shotgun (WGS) entry which is preliminary data.</text>
</comment>
<feature type="signal peptide" evidence="1">
    <location>
        <begin position="1"/>
        <end position="22"/>
    </location>
</feature>
<gene>
    <name evidence="2" type="ORF">PLOB_00011930</name>
</gene>
<dbReference type="Proteomes" id="UP001159405">
    <property type="component" value="Unassembled WGS sequence"/>
</dbReference>
<dbReference type="EMBL" id="CALNXK010000164">
    <property type="protein sequence ID" value="CAH3171525.1"/>
    <property type="molecule type" value="Genomic_DNA"/>
</dbReference>